<name>A0A7E5VQZ6_TRINI</name>
<evidence type="ECO:0000313" key="2">
    <source>
        <dbReference type="Proteomes" id="UP000322000"/>
    </source>
</evidence>
<proteinExistence type="predicted"/>
<feature type="compositionally biased region" description="Basic and acidic residues" evidence="1">
    <location>
        <begin position="129"/>
        <end position="143"/>
    </location>
</feature>
<feature type="compositionally biased region" description="Polar residues" evidence="1">
    <location>
        <begin position="173"/>
        <end position="183"/>
    </location>
</feature>
<feature type="compositionally biased region" description="Polar residues" evidence="1">
    <location>
        <begin position="1"/>
        <end position="18"/>
    </location>
</feature>
<evidence type="ECO:0000256" key="1">
    <source>
        <dbReference type="SAM" id="MobiDB-lite"/>
    </source>
</evidence>
<evidence type="ECO:0000313" key="3">
    <source>
        <dbReference type="RefSeq" id="XP_026730697.1"/>
    </source>
</evidence>
<gene>
    <name evidence="3" type="primary">LOC113495893</name>
</gene>
<dbReference type="KEGG" id="tnl:113495893"/>
<sequence>MGCTSSAPNMVNTSTAEKSIQFEEEMSDDLSKDTEEIIYRAENDSKQLSALPSSDTLTEPIDLVRNKSNASLKTEKDMEIKYLTKSMADNIELSSPQEDQKTNKLEDLVGKIVDLHNPDADNTKSALKPTEDSSKSAETKDESDLTPTENMQENEPSEMDNEKEKDDPALEATSPSQSESSRATRWEALADIAAELPPSLTVDPITGQIYAVSK</sequence>
<accession>A0A7E5VQZ6</accession>
<feature type="compositionally biased region" description="Polar residues" evidence="1">
    <location>
        <begin position="145"/>
        <end position="154"/>
    </location>
</feature>
<dbReference type="InParanoid" id="A0A7E5VQZ6"/>
<feature type="compositionally biased region" description="Basic and acidic residues" evidence="1">
    <location>
        <begin position="98"/>
        <end position="122"/>
    </location>
</feature>
<dbReference type="RefSeq" id="XP_026730697.1">
    <property type="nucleotide sequence ID" value="XM_026874896.1"/>
</dbReference>
<protein>
    <submittedName>
        <fullName evidence="3">Uncharacterized protein LOC113495893</fullName>
    </submittedName>
</protein>
<dbReference type="Proteomes" id="UP000322000">
    <property type="component" value="Chromosome 1"/>
</dbReference>
<dbReference type="GeneID" id="113495893"/>
<dbReference type="OrthoDB" id="7459625at2759"/>
<reference evidence="3" key="1">
    <citation type="submission" date="2025-08" db="UniProtKB">
        <authorList>
            <consortium name="RefSeq"/>
        </authorList>
    </citation>
    <scope>IDENTIFICATION</scope>
</reference>
<organism evidence="2 3">
    <name type="scientific">Trichoplusia ni</name>
    <name type="common">Cabbage looper</name>
    <dbReference type="NCBI Taxonomy" id="7111"/>
    <lineage>
        <taxon>Eukaryota</taxon>
        <taxon>Metazoa</taxon>
        <taxon>Ecdysozoa</taxon>
        <taxon>Arthropoda</taxon>
        <taxon>Hexapoda</taxon>
        <taxon>Insecta</taxon>
        <taxon>Pterygota</taxon>
        <taxon>Neoptera</taxon>
        <taxon>Endopterygota</taxon>
        <taxon>Lepidoptera</taxon>
        <taxon>Glossata</taxon>
        <taxon>Ditrysia</taxon>
        <taxon>Noctuoidea</taxon>
        <taxon>Noctuidae</taxon>
        <taxon>Plusiinae</taxon>
        <taxon>Trichoplusia</taxon>
    </lineage>
</organism>
<feature type="region of interest" description="Disordered" evidence="1">
    <location>
        <begin position="1"/>
        <end position="30"/>
    </location>
</feature>
<keyword evidence="2" id="KW-1185">Reference proteome</keyword>
<dbReference type="AlphaFoldDB" id="A0A7E5VQZ6"/>
<feature type="region of interest" description="Disordered" evidence="1">
    <location>
        <begin position="91"/>
        <end position="185"/>
    </location>
</feature>